<dbReference type="Pfam" id="PF05047">
    <property type="entry name" value="L51_S25_CI-B8"/>
    <property type="match status" value="1"/>
</dbReference>
<keyword evidence="9" id="KW-1185">Reference proteome</keyword>
<comment type="caution">
    <text evidence="8">The sequence shown here is derived from an EMBL/GenBank/DDBJ whole genome shotgun (WGS) entry which is preliminary data.</text>
</comment>
<comment type="similarity">
    <text evidence="2">Belongs to the mitochondrion-specific ribosomal protein mL43 family.</text>
</comment>
<dbReference type="SUPFAM" id="SSF52833">
    <property type="entry name" value="Thioredoxin-like"/>
    <property type="match status" value="1"/>
</dbReference>
<dbReference type="Gene3D" id="3.40.30.10">
    <property type="entry name" value="Glutaredoxin"/>
    <property type="match status" value="1"/>
</dbReference>
<sequence length="140" mass="15323">MPAHGVKTVAVARNGVGAFILQCKRLDIHYCNHGGSSRGTNAFLTSPLLSRFTAQYPGTEFRISPRPTRHPVLKAYYINGREKAVCVRNLEKEQVRDMAEYLVGNSGAKVKKITGGRKVVSGNESVRGIWSPMHGGIKSI</sequence>
<accession>A0AAV9MZK8</accession>
<evidence type="ECO:0000256" key="3">
    <source>
        <dbReference type="ARBA" id="ARBA00022980"/>
    </source>
</evidence>
<dbReference type="Proteomes" id="UP001358417">
    <property type="component" value="Unassembled WGS sequence"/>
</dbReference>
<dbReference type="AlphaFoldDB" id="A0AAV9MZK8"/>
<comment type="subcellular location">
    <subcellularLocation>
        <location evidence="1">Mitochondrion</location>
    </subcellularLocation>
</comment>
<dbReference type="RefSeq" id="XP_064702716.1">
    <property type="nucleotide sequence ID" value="XM_064850647.1"/>
</dbReference>
<evidence type="ECO:0000313" key="9">
    <source>
        <dbReference type="Proteomes" id="UP001358417"/>
    </source>
</evidence>
<evidence type="ECO:0000256" key="1">
    <source>
        <dbReference type="ARBA" id="ARBA00004173"/>
    </source>
</evidence>
<dbReference type="InterPro" id="IPR036249">
    <property type="entry name" value="Thioredoxin-like_sf"/>
</dbReference>
<dbReference type="GO" id="GO:0003735">
    <property type="term" value="F:structural constituent of ribosome"/>
    <property type="evidence" value="ECO:0007669"/>
    <property type="project" value="InterPro"/>
</dbReference>
<dbReference type="EMBL" id="JAVRRD010000027">
    <property type="protein sequence ID" value="KAK5047149.1"/>
    <property type="molecule type" value="Genomic_DNA"/>
</dbReference>
<evidence type="ECO:0000256" key="4">
    <source>
        <dbReference type="ARBA" id="ARBA00023128"/>
    </source>
</evidence>
<gene>
    <name evidence="8" type="ORF">LTR84_007092</name>
</gene>
<organism evidence="8 9">
    <name type="scientific">Exophiala bonariae</name>
    <dbReference type="NCBI Taxonomy" id="1690606"/>
    <lineage>
        <taxon>Eukaryota</taxon>
        <taxon>Fungi</taxon>
        <taxon>Dikarya</taxon>
        <taxon>Ascomycota</taxon>
        <taxon>Pezizomycotina</taxon>
        <taxon>Eurotiomycetes</taxon>
        <taxon>Chaetothyriomycetidae</taxon>
        <taxon>Chaetothyriales</taxon>
        <taxon>Herpotrichiellaceae</taxon>
        <taxon>Exophiala</taxon>
    </lineage>
</organism>
<dbReference type="InterPro" id="IPR007741">
    <property type="entry name" value="Ribosomal_mL43/mS25/NADH_DH"/>
</dbReference>
<name>A0AAV9MZK8_9EURO</name>
<evidence type="ECO:0000259" key="7">
    <source>
        <dbReference type="SMART" id="SM00916"/>
    </source>
</evidence>
<keyword evidence="4" id="KW-0496">Mitochondrion</keyword>
<dbReference type="InterPro" id="IPR039927">
    <property type="entry name" value="Ribosomal_mL43"/>
</dbReference>
<evidence type="ECO:0000256" key="2">
    <source>
        <dbReference type="ARBA" id="ARBA00006073"/>
    </source>
</evidence>
<dbReference type="GO" id="GO:0032543">
    <property type="term" value="P:mitochondrial translation"/>
    <property type="evidence" value="ECO:0007669"/>
    <property type="project" value="InterPro"/>
</dbReference>
<keyword evidence="5" id="KW-0687">Ribonucleoprotein</keyword>
<dbReference type="GeneID" id="89975260"/>
<dbReference type="GO" id="GO:0005762">
    <property type="term" value="C:mitochondrial large ribosomal subunit"/>
    <property type="evidence" value="ECO:0007669"/>
    <property type="project" value="TreeGrafter"/>
</dbReference>
<keyword evidence="3" id="KW-0689">Ribosomal protein</keyword>
<evidence type="ECO:0000313" key="8">
    <source>
        <dbReference type="EMBL" id="KAK5047149.1"/>
    </source>
</evidence>
<dbReference type="PANTHER" id="PTHR21396">
    <property type="entry name" value="39S RIBOSOMAL PROTEIN L43"/>
    <property type="match status" value="1"/>
</dbReference>
<evidence type="ECO:0000256" key="5">
    <source>
        <dbReference type="ARBA" id="ARBA00023274"/>
    </source>
</evidence>
<dbReference type="SMART" id="SM00916">
    <property type="entry name" value="L51_S25_CI-B8"/>
    <property type="match status" value="1"/>
</dbReference>
<feature type="domain" description="Ribosomal protein/NADH dehydrogenase" evidence="7">
    <location>
        <begin position="32"/>
        <end position="106"/>
    </location>
</feature>
<dbReference type="PANTHER" id="PTHR21396:SF2">
    <property type="entry name" value="LARGE RIBOSOMAL SUBUNIT PROTEIN ML43"/>
    <property type="match status" value="1"/>
</dbReference>
<evidence type="ECO:0000256" key="6">
    <source>
        <dbReference type="ARBA" id="ARBA00035188"/>
    </source>
</evidence>
<reference evidence="8 9" key="1">
    <citation type="submission" date="2023-08" db="EMBL/GenBank/DDBJ databases">
        <title>Black Yeasts Isolated from many extreme environments.</title>
        <authorList>
            <person name="Coleine C."/>
            <person name="Stajich J.E."/>
            <person name="Selbmann L."/>
        </authorList>
    </citation>
    <scope>NUCLEOTIDE SEQUENCE [LARGE SCALE GENOMIC DNA]</scope>
    <source>
        <strain evidence="8 9">CCFEE 5792</strain>
    </source>
</reference>
<proteinExistence type="inferred from homology"/>
<protein>
    <recommendedName>
        <fullName evidence="6">Large ribosomal subunit protein mL43</fullName>
    </recommendedName>
</protein>